<dbReference type="AlphaFoldDB" id="A0A0C6FNG3"/>
<comment type="catalytic activity">
    <reaction evidence="1 10">
        <text>(2R,3S)-3-isopropylmalate = (2S)-2-isopropylmalate</text>
        <dbReference type="Rhea" id="RHEA:32287"/>
        <dbReference type="ChEBI" id="CHEBI:1178"/>
        <dbReference type="ChEBI" id="CHEBI:35121"/>
        <dbReference type="EC" id="4.2.1.33"/>
    </reaction>
</comment>
<dbReference type="InterPro" id="IPR033940">
    <property type="entry name" value="IPMI_Swivel"/>
</dbReference>
<evidence type="ECO:0000256" key="10">
    <source>
        <dbReference type="HAMAP-Rule" id="MF_01031"/>
    </source>
</evidence>
<evidence type="ECO:0000256" key="6">
    <source>
        <dbReference type="ARBA" id="ARBA00022430"/>
    </source>
</evidence>
<evidence type="ECO:0000313" key="12">
    <source>
        <dbReference type="EMBL" id="BAQ44170.1"/>
    </source>
</evidence>
<dbReference type="GO" id="GO:0009098">
    <property type="term" value="P:L-leucine biosynthetic process"/>
    <property type="evidence" value="ECO:0007669"/>
    <property type="project" value="UniProtKB-UniRule"/>
</dbReference>
<evidence type="ECO:0000256" key="8">
    <source>
        <dbReference type="ARBA" id="ARBA00023239"/>
    </source>
</evidence>
<dbReference type="Gene3D" id="3.20.19.10">
    <property type="entry name" value="Aconitase, domain 4"/>
    <property type="match status" value="1"/>
</dbReference>
<comment type="similarity">
    <text evidence="4 10">Belongs to the LeuD family. LeuD type 1 subfamily.</text>
</comment>
<reference evidence="12 13" key="1">
    <citation type="journal article" date="2015" name="Genome Announc.">
        <title>Complete Genome Sequence of Methylobacterium aquaticum Strain 22A, Isolated from Racomitrium japonicum Moss.</title>
        <authorList>
            <person name="Tani A."/>
            <person name="Ogura Y."/>
            <person name="Hayashi T."/>
            <person name="Kimbara K."/>
        </authorList>
    </citation>
    <scope>NUCLEOTIDE SEQUENCE [LARGE SCALE GENOMIC DNA]</scope>
    <source>
        <strain evidence="12 13">MA-22A</strain>
    </source>
</reference>
<keyword evidence="7 10" id="KW-0028">Amino-acid biosynthesis</keyword>
<evidence type="ECO:0000256" key="7">
    <source>
        <dbReference type="ARBA" id="ARBA00022605"/>
    </source>
</evidence>
<evidence type="ECO:0000256" key="4">
    <source>
        <dbReference type="ARBA" id="ARBA00009845"/>
    </source>
</evidence>
<dbReference type="EMBL" id="AP014704">
    <property type="protein sequence ID" value="BAQ44170.1"/>
    <property type="molecule type" value="Genomic_DNA"/>
</dbReference>
<dbReference type="NCBIfam" id="NF002458">
    <property type="entry name" value="PRK01641.1"/>
    <property type="match status" value="1"/>
</dbReference>
<gene>
    <name evidence="10 12" type="primary">leuD</name>
    <name evidence="12" type="ORF">Maq22A_c03660</name>
</gene>
<dbReference type="PANTHER" id="PTHR43345:SF5">
    <property type="entry name" value="3-ISOPROPYLMALATE DEHYDRATASE SMALL SUBUNIT"/>
    <property type="match status" value="1"/>
</dbReference>
<dbReference type="InterPro" id="IPR004431">
    <property type="entry name" value="3-IsopropMal_deHydase_ssu"/>
</dbReference>
<comment type="function">
    <text evidence="2 10">Catalyzes the isomerization between 2-isopropylmalate and 3-isopropylmalate, via the formation of 2-isopropylmaleate.</text>
</comment>
<dbReference type="STRING" id="270351.Maq22A_c03660"/>
<evidence type="ECO:0000256" key="2">
    <source>
        <dbReference type="ARBA" id="ARBA00002695"/>
    </source>
</evidence>
<evidence type="ECO:0000256" key="5">
    <source>
        <dbReference type="ARBA" id="ARBA00011271"/>
    </source>
</evidence>
<dbReference type="Proteomes" id="UP000061432">
    <property type="component" value="Chromosome"/>
</dbReference>
<feature type="domain" description="Aconitase A/isopropylmalate dehydratase small subunit swivel" evidence="11">
    <location>
        <begin position="1"/>
        <end position="118"/>
    </location>
</feature>
<protein>
    <recommendedName>
        <fullName evidence="10">3-isopropylmalate dehydratase small subunit</fullName>
        <ecNumber evidence="10">4.2.1.33</ecNumber>
    </recommendedName>
    <alternativeName>
        <fullName evidence="10">Alpha-IPM isomerase</fullName>
        <shortName evidence="10">IPMI</shortName>
    </alternativeName>
    <alternativeName>
        <fullName evidence="10">Isopropylmalate isomerase</fullName>
    </alternativeName>
</protein>
<dbReference type="Pfam" id="PF00694">
    <property type="entry name" value="Aconitase_C"/>
    <property type="match status" value="1"/>
</dbReference>
<organism evidence="12 13">
    <name type="scientific">Methylobacterium aquaticum</name>
    <dbReference type="NCBI Taxonomy" id="270351"/>
    <lineage>
        <taxon>Bacteria</taxon>
        <taxon>Pseudomonadati</taxon>
        <taxon>Pseudomonadota</taxon>
        <taxon>Alphaproteobacteria</taxon>
        <taxon>Hyphomicrobiales</taxon>
        <taxon>Methylobacteriaceae</taxon>
        <taxon>Methylobacterium</taxon>
    </lineage>
</organism>
<evidence type="ECO:0000259" key="11">
    <source>
        <dbReference type="Pfam" id="PF00694"/>
    </source>
</evidence>
<dbReference type="SUPFAM" id="SSF52016">
    <property type="entry name" value="LeuD/IlvD-like"/>
    <property type="match status" value="1"/>
</dbReference>
<proteinExistence type="inferred from homology"/>
<dbReference type="HAMAP" id="MF_01031">
    <property type="entry name" value="LeuD_type1"/>
    <property type="match status" value="1"/>
</dbReference>
<keyword evidence="8 10" id="KW-0456">Lyase</keyword>
<dbReference type="InterPro" id="IPR050075">
    <property type="entry name" value="LeuD"/>
</dbReference>
<evidence type="ECO:0000256" key="1">
    <source>
        <dbReference type="ARBA" id="ARBA00000491"/>
    </source>
</evidence>
<dbReference type="PANTHER" id="PTHR43345">
    <property type="entry name" value="3-ISOPROPYLMALATE DEHYDRATASE SMALL SUBUNIT 2-RELATED-RELATED"/>
    <property type="match status" value="1"/>
</dbReference>
<dbReference type="CDD" id="cd01577">
    <property type="entry name" value="IPMI_Swivel"/>
    <property type="match status" value="1"/>
</dbReference>
<dbReference type="GO" id="GO:0003861">
    <property type="term" value="F:3-isopropylmalate dehydratase activity"/>
    <property type="evidence" value="ECO:0007669"/>
    <property type="project" value="UniProtKB-UniRule"/>
</dbReference>
<dbReference type="PATRIC" id="fig|270351.10.peg.710"/>
<accession>A0A0C6FNG3</accession>
<comment type="subunit">
    <text evidence="5 10">Heterodimer of LeuC and LeuD.</text>
</comment>
<dbReference type="InterPro" id="IPR000573">
    <property type="entry name" value="AconitaseA/IPMdHydase_ssu_swvl"/>
</dbReference>
<name>A0A0C6FNG3_9HYPH</name>
<keyword evidence="6 10" id="KW-0432">Leucine biosynthesis</keyword>
<dbReference type="NCBIfam" id="TIGR00171">
    <property type="entry name" value="leuD"/>
    <property type="match status" value="1"/>
</dbReference>
<dbReference type="EC" id="4.2.1.33" evidence="10"/>
<sequence>MQPFTTLQAVAVPLDVANVDTDQILPARFLKKPRSAGYGNFLFHDERRRSEAYPLDAPAYAGAGILVADRNFGCGSSREGAVYALVDGGIRCVIAPSFGDIFASNAAKNGLLTVTLPEAAVAALRARLATAPGAALTVDLPAQTVTDPDGAAVSFEIDPFKKRCLVEGLDDVALTLEHAEAIAAFEARVAAEQPWRVPSIAG</sequence>
<comment type="pathway">
    <text evidence="3 10">Amino-acid biosynthesis; L-leucine biosynthesis; L-leucine from 3-methyl-2-oxobutanoate: step 2/4.</text>
</comment>
<reference evidence="13" key="2">
    <citation type="submission" date="2015-01" db="EMBL/GenBank/DDBJ databases">
        <title>Complete genome sequence of Methylobacterium aquaticum strain 22A.</title>
        <authorList>
            <person name="Tani A."/>
            <person name="Ogura Y."/>
            <person name="Hayashi T."/>
        </authorList>
    </citation>
    <scope>NUCLEOTIDE SEQUENCE [LARGE SCALE GENOMIC DNA]</scope>
    <source>
        <strain evidence="13">MA-22A</strain>
    </source>
</reference>
<dbReference type="KEGG" id="maqu:Maq22A_c03660"/>
<keyword evidence="9 10" id="KW-0100">Branched-chain amino acid biosynthesis</keyword>
<evidence type="ECO:0000313" key="13">
    <source>
        <dbReference type="Proteomes" id="UP000061432"/>
    </source>
</evidence>
<evidence type="ECO:0000256" key="9">
    <source>
        <dbReference type="ARBA" id="ARBA00023304"/>
    </source>
</evidence>
<evidence type="ECO:0000256" key="3">
    <source>
        <dbReference type="ARBA" id="ARBA00004729"/>
    </source>
</evidence>
<dbReference type="GO" id="GO:0009316">
    <property type="term" value="C:3-isopropylmalate dehydratase complex"/>
    <property type="evidence" value="ECO:0007669"/>
    <property type="project" value="InterPro"/>
</dbReference>
<dbReference type="UniPathway" id="UPA00048">
    <property type="reaction ID" value="UER00071"/>
</dbReference>
<dbReference type="RefSeq" id="WP_060845723.1">
    <property type="nucleotide sequence ID" value="NZ_AP014704.1"/>
</dbReference>
<dbReference type="InterPro" id="IPR015928">
    <property type="entry name" value="Aconitase/3IPM_dehydase_swvl"/>
</dbReference>
<dbReference type="OrthoDB" id="9777465at2"/>